<keyword evidence="6" id="KW-0812">Transmembrane</keyword>
<name>A0AAV4F1Z3_9GAST</name>
<dbReference type="FunFam" id="3.40.50.1820:FF:000029">
    <property type="entry name" value="Acetylcholinesterase"/>
    <property type="match status" value="1"/>
</dbReference>
<gene>
    <name evidence="8" type="ORF">ElyMa_003682300</name>
</gene>
<keyword evidence="9" id="KW-1185">Reference proteome</keyword>
<feature type="active site" description="Charge relay system" evidence="5">
    <location>
        <position position="405"/>
    </location>
</feature>
<dbReference type="Gene3D" id="3.40.50.1820">
    <property type="entry name" value="alpha/beta hydrolase"/>
    <property type="match status" value="1"/>
</dbReference>
<feature type="active site" description="Charge relay system" evidence="5">
    <location>
        <position position="517"/>
    </location>
</feature>
<evidence type="ECO:0000313" key="8">
    <source>
        <dbReference type="EMBL" id="GFR66440.1"/>
    </source>
</evidence>
<keyword evidence="2" id="KW-0719">Serine esterase</keyword>
<dbReference type="Proteomes" id="UP000762676">
    <property type="component" value="Unassembled WGS sequence"/>
</dbReference>
<dbReference type="InterPro" id="IPR019819">
    <property type="entry name" value="Carboxylesterase_B_CS"/>
</dbReference>
<dbReference type="GO" id="GO:0005886">
    <property type="term" value="C:plasma membrane"/>
    <property type="evidence" value="ECO:0007669"/>
    <property type="project" value="TreeGrafter"/>
</dbReference>
<evidence type="ECO:0000256" key="2">
    <source>
        <dbReference type="ARBA" id="ARBA00022487"/>
    </source>
</evidence>
<keyword evidence="6" id="KW-0472">Membrane</keyword>
<organism evidence="8 9">
    <name type="scientific">Elysia marginata</name>
    <dbReference type="NCBI Taxonomy" id="1093978"/>
    <lineage>
        <taxon>Eukaryota</taxon>
        <taxon>Metazoa</taxon>
        <taxon>Spiralia</taxon>
        <taxon>Lophotrochozoa</taxon>
        <taxon>Mollusca</taxon>
        <taxon>Gastropoda</taxon>
        <taxon>Heterobranchia</taxon>
        <taxon>Euthyneura</taxon>
        <taxon>Panpulmonata</taxon>
        <taxon>Sacoglossa</taxon>
        <taxon>Placobranchoidea</taxon>
        <taxon>Plakobranchidae</taxon>
        <taxon>Elysia</taxon>
    </lineage>
</organism>
<evidence type="ECO:0000256" key="5">
    <source>
        <dbReference type="PIRSR" id="PIRSR600997-1"/>
    </source>
</evidence>
<evidence type="ECO:0000256" key="6">
    <source>
        <dbReference type="SAM" id="Phobius"/>
    </source>
</evidence>
<dbReference type="AlphaFoldDB" id="A0AAV4F1Z3"/>
<feature type="transmembrane region" description="Helical" evidence="6">
    <location>
        <begin position="55"/>
        <end position="76"/>
    </location>
</feature>
<dbReference type="GO" id="GO:0003990">
    <property type="term" value="F:acetylcholinesterase activity"/>
    <property type="evidence" value="ECO:0007669"/>
    <property type="project" value="TreeGrafter"/>
</dbReference>
<dbReference type="InterPro" id="IPR000997">
    <property type="entry name" value="Cholinesterase"/>
</dbReference>
<sequence>MKRQHNGRRETLCRDKQSLEIYKNSTGATVAIGLPESASVQAAESKTHTPSHTKMISFSLSSVALFVVGVAIVSHVTQASLDPVLTTTHGDVIGLEKRVFNKDLQVFYGIPFARPPVGNLRFREPKPAKAWGSPALNGTVKPRACWQSIDTAFDRFEGVEMWNPNTEMSEDCLYLNVWRRTPEAGDSKKTIMVWIFGGGFWSGSAVLDVYDGSQLAARKNVILVTIAYRLGPLGFMYLQNNAQVPGNAGLMDQVMALKWVKANAVNLGGSPDDITIFGESAGAASVGFHMLSPLSSDLFTRAIMQSSSPTSFWAVTDTQKTVERVAELAASVSCPVSLGDQLLSCLRAVDAQLLTDKQWDLVDKWFDVPIGPIVDGSFLPKHPDEMLKDDNIKKTDIIIGVNLNEGIYWDIYGFADELPLQSKGAIGRDPFRNIILEIADNNATLQTELLKVYSREFADANKRRMRIIDAASGDLLFKCSVVDFAHKYTELGGRVFLYSFEENFRSNPWPGWMGVPHGYEIEVVFGAPLTKGSINTQPEKELTKEIMGFWTSFAKTGTPEYQNVDWPVYATNLQDYVKIRAKGTRVARRLRQQACDVWRSHQPA</sequence>
<evidence type="ECO:0000256" key="1">
    <source>
        <dbReference type="ARBA" id="ARBA00005964"/>
    </source>
</evidence>
<accession>A0AAV4F1Z3</accession>
<keyword evidence="6" id="KW-1133">Transmembrane helix</keyword>
<protein>
    <submittedName>
        <fullName evidence="8">Carboxylic ester hydrolase</fullName>
    </submittedName>
</protein>
<evidence type="ECO:0000259" key="7">
    <source>
        <dbReference type="Pfam" id="PF00135"/>
    </source>
</evidence>
<dbReference type="GO" id="GO:0006581">
    <property type="term" value="P:acetylcholine catabolic process"/>
    <property type="evidence" value="ECO:0007669"/>
    <property type="project" value="TreeGrafter"/>
</dbReference>
<dbReference type="InterPro" id="IPR050654">
    <property type="entry name" value="AChE-related_enzymes"/>
</dbReference>
<keyword evidence="4" id="KW-1015">Disulfide bond</keyword>
<dbReference type="PANTHER" id="PTHR43918:SF4">
    <property type="entry name" value="CARBOXYLIC ESTER HYDROLASE"/>
    <property type="match status" value="1"/>
</dbReference>
<feature type="active site" description="Acyl-ester intermediate" evidence="5">
    <location>
        <position position="280"/>
    </location>
</feature>
<dbReference type="InterPro" id="IPR002018">
    <property type="entry name" value="CarbesteraseB"/>
</dbReference>
<evidence type="ECO:0000256" key="3">
    <source>
        <dbReference type="ARBA" id="ARBA00022801"/>
    </source>
</evidence>
<evidence type="ECO:0000313" key="9">
    <source>
        <dbReference type="Proteomes" id="UP000762676"/>
    </source>
</evidence>
<comment type="similarity">
    <text evidence="1">Belongs to the type-B carboxylesterase/lipase family.</text>
</comment>
<dbReference type="GO" id="GO:0019695">
    <property type="term" value="P:choline metabolic process"/>
    <property type="evidence" value="ECO:0007669"/>
    <property type="project" value="TreeGrafter"/>
</dbReference>
<evidence type="ECO:0000256" key="4">
    <source>
        <dbReference type="ARBA" id="ARBA00023157"/>
    </source>
</evidence>
<dbReference type="PRINTS" id="PR00878">
    <property type="entry name" value="CHOLNESTRASE"/>
</dbReference>
<comment type="caution">
    <text evidence="8">The sequence shown here is derived from an EMBL/GenBank/DDBJ whole genome shotgun (WGS) entry which is preliminary data.</text>
</comment>
<dbReference type="Pfam" id="PF00135">
    <property type="entry name" value="COesterase"/>
    <property type="match status" value="1"/>
</dbReference>
<dbReference type="InterPro" id="IPR029058">
    <property type="entry name" value="AB_hydrolase_fold"/>
</dbReference>
<dbReference type="GO" id="GO:0005615">
    <property type="term" value="C:extracellular space"/>
    <property type="evidence" value="ECO:0007669"/>
    <property type="project" value="TreeGrafter"/>
</dbReference>
<reference evidence="8 9" key="1">
    <citation type="journal article" date="2021" name="Elife">
        <title>Chloroplast acquisition without the gene transfer in kleptoplastic sea slugs, Plakobranchus ocellatus.</title>
        <authorList>
            <person name="Maeda T."/>
            <person name="Takahashi S."/>
            <person name="Yoshida T."/>
            <person name="Shimamura S."/>
            <person name="Takaki Y."/>
            <person name="Nagai Y."/>
            <person name="Toyoda A."/>
            <person name="Suzuki Y."/>
            <person name="Arimoto A."/>
            <person name="Ishii H."/>
            <person name="Satoh N."/>
            <person name="Nishiyama T."/>
            <person name="Hasebe M."/>
            <person name="Maruyama T."/>
            <person name="Minagawa J."/>
            <person name="Obokata J."/>
            <person name="Shigenobu S."/>
        </authorList>
    </citation>
    <scope>NUCLEOTIDE SEQUENCE [LARGE SCALE GENOMIC DNA]</scope>
</reference>
<dbReference type="EMBL" id="BMAT01007541">
    <property type="protein sequence ID" value="GFR66440.1"/>
    <property type="molecule type" value="Genomic_DNA"/>
</dbReference>
<dbReference type="PANTHER" id="PTHR43918">
    <property type="entry name" value="ACETYLCHOLINESTERASE"/>
    <property type="match status" value="1"/>
</dbReference>
<proteinExistence type="inferred from homology"/>
<keyword evidence="3 8" id="KW-0378">Hydrolase</keyword>
<feature type="domain" description="Carboxylesterase type B" evidence="7">
    <location>
        <begin position="82"/>
        <end position="598"/>
    </location>
</feature>
<dbReference type="SUPFAM" id="SSF53474">
    <property type="entry name" value="alpha/beta-Hydrolases"/>
    <property type="match status" value="1"/>
</dbReference>
<dbReference type="PROSITE" id="PS00941">
    <property type="entry name" value="CARBOXYLESTERASE_B_2"/>
    <property type="match status" value="1"/>
</dbReference>